<protein>
    <submittedName>
        <fullName evidence="1">Uncharacterized protein</fullName>
    </submittedName>
</protein>
<dbReference type="Proteomes" id="UP001162992">
    <property type="component" value="Chromosome 6"/>
</dbReference>
<sequence>MPLPKERPIPCLRSHSNCLWLILANFFTCPLAATLQTLRHLLICTLLADLLKRSKPGRSHYLCLRVCHCVHHEPTCDLLLIVAFPTCIRPSLPCHLPILVVPPVSCLRLIQKPACPICSLRPISVHGSAPYLPDLRSSLIALALSTTCCLPDLSLISISYTFLPANLRPPDLRPSRSPPPPAHDPTLVISLP</sequence>
<reference evidence="2" key="1">
    <citation type="journal article" date="2024" name="Proc. Natl. Acad. Sci. U.S.A.">
        <title>Extraordinary preservation of gene collinearity over three hundred million years revealed in homosporous lycophytes.</title>
        <authorList>
            <person name="Li C."/>
            <person name="Wickell D."/>
            <person name="Kuo L.Y."/>
            <person name="Chen X."/>
            <person name="Nie B."/>
            <person name="Liao X."/>
            <person name="Peng D."/>
            <person name="Ji J."/>
            <person name="Jenkins J."/>
            <person name="Williams M."/>
            <person name="Shu S."/>
            <person name="Plott C."/>
            <person name="Barry K."/>
            <person name="Rajasekar S."/>
            <person name="Grimwood J."/>
            <person name="Han X."/>
            <person name="Sun S."/>
            <person name="Hou Z."/>
            <person name="He W."/>
            <person name="Dai G."/>
            <person name="Sun C."/>
            <person name="Schmutz J."/>
            <person name="Leebens-Mack J.H."/>
            <person name="Li F.W."/>
            <person name="Wang L."/>
        </authorList>
    </citation>
    <scope>NUCLEOTIDE SEQUENCE [LARGE SCALE GENOMIC DNA]</scope>
    <source>
        <strain evidence="2">cv. PW_Plant_1</strain>
    </source>
</reference>
<accession>A0ACC2DJW1</accession>
<evidence type="ECO:0000313" key="2">
    <source>
        <dbReference type="Proteomes" id="UP001162992"/>
    </source>
</evidence>
<dbReference type="EMBL" id="CM055097">
    <property type="protein sequence ID" value="KAJ7554470.1"/>
    <property type="molecule type" value="Genomic_DNA"/>
</dbReference>
<name>A0ACC2DJW1_DIPCM</name>
<organism evidence="1 2">
    <name type="scientific">Diphasiastrum complanatum</name>
    <name type="common">Issler's clubmoss</name>
    <name type="synonym">Lycopodium complanatum</name>
    <dbReference type="NCBI Taxonomy" id="34168"/>
    <lineage>
        <taxon>Eukaryota</taxon>
        <taxon>Viridiplantae</taxon>
        <taxon>Streptophyta</taxon>
        <taxon>Embryophyta</taxon>
        <taxon>Tracheophyta</taxon>
        <taxon>Lycopodiopsida</taxon>
        <taxon>Lycopodiales</taxon>
        <taxon>Lycopodiaceae</taxon>
        <taxon>Lycopodioideae</taxon>
        <taxon>Diphasiastrum</taxon>
    </lineage>
</organism>
<keyword evidence="2" id="KW-1185">Reference proteome</keyword>
<proteinExistence type="predicted"/>
<gene>
    <name evidence="1" type="ORF">O6H91_06G141800</name>
</gene>
<evidence type="ECO:0000313" key="1">
    <source>
        <dbReference type="EMBL" id="KAJ7554470.1"/>
    </source>
</evidence>
<comment type="caution">
    <text evidence="1">The sequence shown here is derived from an EMBL/GenBank/DDBJ whole genome shotgun (WGS) entry which is preliminary data.</text>
</comment>